<evidence type="ECO:0000313" key="2">
    <source>
        <dbReference type="Proteomes" id="UP000185696"/>
    </source>
</evidence>
<name>A0A7Z0WNE8_9PSEU</name>
<gene>
    <name evidence="1" type="ORF">BLA60_21210</name>
</gene>
<organism evidence="1 2">
    <name type="scientific">Actinophytocola xinjiangensis</name>
    <dbReference type="NCBI Taxonomy" id="485602"/>
    <lineage>
        <taxon>Bacteria</taxon>
        <taxon>Bacillati</taxon>
        <taxon>Actinomycetota</taxon>
        <taxon>Actinomycetes</taxon>
        <taxon>Pseudonocardiales</taxon>
        <taxon>Pseudonocardiaceae</taxon>
    </lineage>
</organism>
<evidence type="ECO:0008006" key="3">
    <source>
        <dbReference type="Google" id="ProtNLM"/>
    </source>
</evidence>
<keyword evidence="2" id="KW-1185">Reference proteome</keyword>
<protein>
    <recommendedName>
        <fullName evidence="3">Acyl-CoA thioesterase FadM</fullName>
    </recommendedName>
</protein>
<dbReference type="InterPro" id="IPR029069">
    <property type="entry name" value="HotDog_dom_sf"/>
</dbReference>
<dbReference type="Gene3D" id="3.10.129.10">
    <property type="entry name" value="Hotdog Thioesterase"/>
    <property type="match status" value="1"/>
</dbReference>
<comment type="caution">
    <text evidence="1">The sequence shown here is derived from an EMBL/GenBank/DDBJ whole genome shotgun (WGS) entry which is preliminary data.</text>
</comment>
<dbReference type="RefSeq" id="WP_075134691.1">
    <property type="nucleotide sequence ID" value="NZ_MSIF01000010.1"/>
</dbReference>
<proteinExistence type="predicted"/>
<evidence type="ECO:0000313" key="1">
    <source>
        <dbReference type="EMBL" id="OLF09101.1"/>
    </source>
</evidence>
<dbReference type="AlphaFoldDB" id="A0A7Z0WNE8"/>
<accession>A0A7Z0WNE8</accession>
<reference evidence="1 2" key="1">
    <citation type="submission" date="2016-12" db="EMBL/GenBank/DDBJ databases">
        <title>The draft genome sequence of Actinophytocola xinjiangensis.</title>
        <authorList>
            <person name="Wang W."/>
            <person name="Yuan L."/>
        </authorList>
    </citation>
    <scope>NUCLEOTIDE SEQUENCE [LARGE SCALE GENOMIC DNA]</scope>
    <source>
        <strain evidence="1 2">CGMCC 4.4663</strain>
    </source>
</reference>
<dbReference type="SUPFAM" id="SSF54637">
    <property type="entry name" value="Thioesterase/thiol ester dehydrase-isomerase"/>
    <property type="match status" value="1"/>
</dbReference>
<dbReference type="OrthoDB" id="4556615at2"/>
<dbReference type="Proteomes" id="UP000185696">
    <property type="component" value="Unassembled WGS sequence"/>
</dbReference>
<dbReference type="EMBL" id="MSIF01000010">
    <property type="protein sequence ID" value="OLF09101.1"/>
    <property type="molecule type" value="Genomic_DNA"/>
</dbReference>
<sequence length="331" mass="36520">MPDLPETAVKALLGTPTTVVLAPGYEGANINTTLGFKHVNYLVENAIVAHFAECGLPVGALYQDRGIGFDLTYLDTRLGTPLYVDDRPSVTVTPATKDDASELTFKVTLTVERDGAPVKGVTATARAQFRVDERVAEHEPVPAGLDRFVVPRIGGSAPGDAVTPAATTSLSNGRGTQHDDPVLAQLIGDTNAHGWKWRVPYFYVHYFERLQMSGYLRVMEEVVDLFLAERGISIRTLLADRNWIPAVTRSKIQVLDETLLEEDLYTVYTVEDVFKNLLYNSRMDCYVVRDGRIVHTATGIIQHGYGDLPNGRNGTLMTMDERVVNALENRP</sequence>